<proteinExistence type="predicted"/>
<dbReference type="HOGENOM" id="CLU_3108105_0_0_1"/>
<accession>A0A066VWA7</accession>
<gene>
    <name evidence="2" type="ORF">K437DRAFT_257623</name>
</gene>
<organism evidence="2 3">
    <name type="scientific">Tilletiaria anomala (strain ATCC 24038 / CBS 436.72 / UBC 951)</name>
    <dbReference type="NCBI Taxonomy" id="1037660"/>
    <lineage>
        <taxon>Eukaryota</taxon>
        <taxon>Fungi</taxon>
        <taxon>Dikarya</taxon>
        <taxon>Basidiomycota</taxon>
        <taxon>Ustilaginomycotina</taxon>
        <taxon>Exobasidiomycetes</taxon>
        <taxon>Georgefischeriales</taxon>
        <taxon>Tilletiariaceae</taxon>
        <taxon>Tilletiaria</taxon>
    </lineage>
</organism>
<dbReference type="RefSeq" id="XP_013242266.1">
    <property type="nucleotide sequence ID" value="XM_013386812.1"/>
</dbReference>
<feature type="transmembrane region" description="Helical" evidence="1">
    <location>
        <begin position="26"/>
        <end position="48"/>
    </location>
</feature>
<protein>
    <submittedName>
        <fullName evidence="2">Uncharacterized protein</fullName>
    </submittedName>
</protein>
<sequence>MQEVPVKSSPTPDFPGFRPPSLPATILRMVDCTCYFLTLYVSLAVVSLPAA</sequence>
<name>A0A066VWA7_TILAU</name>
<reference evidence="2 3" key="1">
    <citation type="submission" date="2014-05" db="EMBL/GenBank/DDBJ databases">
        <title>Draft genome sequence of a rare smut relative, Tilletiaria anomala UBC 951.</title>
        <authorList>
            <consortium name="DOE Joint Genome Institute"/>
            <person name="Toome M."/>
            <person name="Kuo A."/>
            <person name="Henrissat B."/>
            <person name="Lipzen A."/>
            <person name="Tritt A."/>
            <person name="Yoshinaga Y."/>
            <person name="Zane M."/>
            <person name="Barry K."/>
            <person name="Grigoriev I.V."/>
            <person name="Spatafora J.W."/>
            <person name="Aimea M.C."/>
        </authorList>
    </citation>
    <scope>NUCLEOTIDE SEQUENCE [LARGE SCALE GENOMIC DNA]</scope>
    <source>
        <strain evidence="2 3">UBC 951</strain>
    </source>
</reference>
<keyword evidence="1" id="KW-1133">Transmembrane helix</keyword>
<dbReference type="EMBL" id="JMSN01000064">
    <property type="protein sequence ID" value="KDN43099.1"/>
    <property type="molecule type" value="Genomic_DNA"/>
</dbReference>
<evidence type="ECO:0000256" key="1">
    <source>
        <dbReference type="SAM" id="Phobius"/>
    </source>
</evidence>
<comment type="caution">
    <text evidence="2">The sequence shown here is derived from an EMBL/GenBank/DDBJ whole genome shotgun (WGS) entry which is preliminary data.</text>
</comment>
<dbReference type="AlphaFoldDB" id="A0A066VWA7"/>
<dbReference type="GeneID" id="25264738"/>
<evidence type="ECO:0000313" key="3">
    <source>
        <dbReference type="Proteomes" id="UP000027361"/>
    </source>
</evidence>
<keyword evidence="1" id="KW-0472">Membrane</keyword>
<evidence type="ECO:0000313" key="2">
    <source>
        <dbReference type="EMBL" id="KDN43099.1"/>
    </source>
</evidence>
<dbReference type="Proteomes" id="UP000027361">
    <property type="component" value="Unassembled WGS sequence"/>
</dbReference>
<dbReference type="InParanoid" id="A0A066VWA7"/>
<keyword evidence="1" id="KW-0812">Transmembrane</keyword>
<keyword evidence="3" id="KW-1185">Reference proteome</keyword>